<name>A0ABW5WE21_9PSEU</name>
<keyword evidence="2" id="KW-1185">Reference proteome</keyword>
<comment type="caution">
    <text evidence="1">The sequence shown here is derived from an EMBL/GenBank/DDBJ whole genome shotgun (WGS) entry which is preliminary data.</text>
</comment>
<accession>A0ABW5WE21</accession>
<dbReference type="EMBL" id="JBHUOF010000021">
    <property type="protein sequence ID" value="MFD2800813.1"/>
    <property type="molecule type" value="Genomic_DNA"/>
</dbReference>
<evidence type="ECO:0000313" key="2">
    <source>
        <dbReference type="Proteomes" id="UP001597478"/>
    </source>
</evidence>
<dbReference type="Proteomes" id="UP001597478">
    <property type="component" value="Unassembled WGS sequence"/>
</dbReference>
<organism evidence="1 2">
    <name type="scientific">Prauserella oleivorans</name>
    <dbReference type="NCBI Taxonomy" id="1478153"/>
    <lineage>
        <taxon>Bacteria</taxon>
        <taxon>Bacillati</taxon>
        <taxon>Actinomycetota</taxon>
        <taxon>Actinomycetes</taxon>
        <taxon>Pseudonocardiales</taxon>
        <taxon>Pseudonocardiaceae</taxon>
        <taxon>Prauserella</taxon>
    </lineage>
</organism>
<reference evidence="2" key="1">
    <citation type="journal article" date="2019" name="Int. J. Syst. Evol. Microbiol.">
        <title>The Global Catalogue of Microorganisms (GCM) 10K type strain sequencing project: providing services to taxonomists for standard genome sequencing and annotation.</title>
        <authorList>
            <consortium name="The Broad Institute Genomics Platform"/>
            <consortium name="The Broad Institute Genome Sequencing Center for Infectious Disease"/>
            <person name="Wu L."/>
            <person name="Ma J."/>
        </authorList>
    </citation>
    <scope>NUCLEOTIDE SEQUENCE [LARGE SCALE GENOMIC DNA]</scope>
    <source>
        <strain evidence="2">IBRC-M 10906</strain>
    </source>
</reference>
<proteinExistence type="predicted"/>
<sequence length="72" mass="7991">MTGDDATASPWEQWPETLRERGRRVLAELGAGRPQAAVDILDELLADVLARRDTLADSANRTFEPSTDDRSH</sequence>
<protein>
    <submittedName>
        <fullName evidence="1">Uncharacterized protein</fullName>
    </submittedName>
</protein>
<gene>
    <name evidence="1" type="ORF">ACFS2C_15580</name>
</gene>
<evidence type="ECO:0000313" key="1">
    <source>
        <dbReference type="EMBL" id="MFD2800813.1"/>
    </source>
</evidence>
<dbReference type="RefSeq" id="WP_377390601.1">
    <property type="nucleotide sequence ID" value="NZ_JBHSAN010000024.1"/>
</dbReference>